<evidence type="ECO:0000313" key="2">
    <source>
        <dbReference type="Proteomes" id="UP000194737"/>
    </source>
</evidence>
<comment type="caution">
    <text evidence="1">The sequence shown here is derived from an EMBL/GenBank/DDBJ whole genome shotgun (WGS) entry which is preliminary data.</text>
</comment>
<dbReference type="AlphaFoldDB" id="A0AB73N4X9"/>
<reference evidence="1 2" key="1">
    <citation type="submission" date="2017-05" db="EMBL/GenBank/DDBJ databases">
        <title>The Genome Sequence of Enterococcus faecium 6F2_DIV0138.</title>
        <authorList>
            <consortium name="The Broad Institute Genomics Platform"/>
            <consortium name="The Broad Institute Genomic Center for Infectious Diseases"/>
            <person name="Earl A."/>
            <person name="Manson A."/>
            <person name="Schwartman J."/>
            <person name="Gilmore M."/>
            <person name="Abouelleil A."/>
            <person name="Cao P."/>
            <person name="Chapman S."/>
            <person name="Cusick C."/>
            <person name="Shea T."/>
            <person name="Young S."/>
            <person name="Neafsey D."/>
            <person name="Nusbaum C."/>
            <person name="Birren B."/>
        </authorList>
    </citation>
    <scope>NUCLEOTIDE SEQUENCE [LARGE SCALE GENOMIC DNA]</scope>
    <source>
        <strain evidence="1 2">6F2_DIV0138</strain>
    </source>
</reference>
<dbReference type="Proteomes" id="UP000194737">
    <property type="component" value="Unassembled WGS sequence"/>
</dbReference>
<protein>
    <submittedName>
        <fullName evidence="1">Uncharacterized protein</fullName>
    </submittedName>
</protein>
<gene>
    <name evidence="1" type="ORF">A5804_001967</name>
</gene>
<accession>A0AB73N4X9</accession>
<sequence>MNYFKYLLDVVANFLGLSNSHDCISRSSQIWRTTLADDFLGGKTVASVLSEPVYRIKKYSNLNRLYVEKEKQGKVISEEIKRVITEFPHFGDGVLGIWSRSCMGIKVGSSVEEEYEAELTKKEIQGYRIFKKKSPTLKVLKDLLGDSLEAFNTVRANYKFELHTQYGINNVSGTHFIDGQLYVGLRGEPEKNSEELEPMDYKEYLSLYVND</sequence>
<proteinExistence type="predicted"/>
<dbReference type="RefSeq" id="WP_256925717.1">
    <property type="nucleotide sequence ID" value="NZ_NGLB01000001.1"/>
</dbReference>
<organism evidence="1 2">
    <name type="scientific">Enterococcus faecium</name>
    <name type="common">Streptococcus faecium</name>
    <dbReference type="NCBI Taxonomy" id="1352"/>
    <lineage>
        <taxon>Bacteria</taxon>
        <taxon>Bacillati</taxon>
        <taxon>Bacillota</taxon>
        <taxon>Bacilli</taxon>
        <taxon>Lactobacillales</taxon>
        <taxon>Enterococcaceae</taxon>
        <taxon>Enterococcus</taxon>
    </lineage>
</organism>
<evidence type="ECO:0000313" key="1">
    <source>
        <dbReference type="EMBL" id="OTO00457.1"/>
    </source>
</evidence>
<name>A0AB73N4X9_ENTFC</name>
<dbReference type="EMBL" id="NGLB01000001">
    <property type="protein sequence ID" value="OTO00457.1"/>
    <property type="molecule type" value="Genomic_DNA"/>
</dbReference>